<name>A0AA37TUV6_9RHOB</name>
<keyword evidence="12" id="KW-1185">Reference proteome</keyword>
<evidence type="ECO:0000256" key="1">
    <source>
        <dbReference type="ARBA" id="ARBA00000971"/>
    </source>
</evidence>
<evidence type="ECO:0000313" key="12">
    <source>
        <dbReference type="Proteomes" id="UP001157355"/>
    </source>
</evidence>
<accession>A0AA37TUV6</accession>
<dbReference type="Pfam" id="PF13616">
    <property type="entry name" value="Rotamase_3"/>
    <property type="match status" value="1"/>
</dbReference>
<dbReference type="Proteomes" id="UP001157355">
    <property type="component" value="Unassembled WGS sequence"/>
</dbReference>
<reference evidence="11 12" key="1">
    <citation type="journal article" date="2014" name="Int. J. Syst. Evol. Microbiol.">
        <title>Complete genome sequence of Corynebacterium casei LMG S-19264T (=DSM 44701T), isolated from a smear-ripened cheese.</title>
        <authorList>
            <consortium name="US DOE Joint Genome Institute (JGI-PGF)"/>
            <person name="Walter F."/>
            <person name="Albersmeier A."/>
            <person name="Kalinowski J."/>
            <person name="Ruckert C."/>
        </authorList>
    </citation>
    <scope>NUCLEOTIDE SEQUENCE [LARGE SCALE GENOMIC DNA]</scope>
    <source>
        <strain evidence="11 12">NBRC 111766</strain>
    </source>
</reference>
<comment type="catalytic activity">
    <reaction evidence="1">
        <text>[protein]-peptidylproline (omega=180) = [protein]-peptidylproline (omega=0)</text>
        <dbReference type="Rhea" id="RHEA:16237"/>
        <dbReference type="Rhea" id="RHEA-COMP:10747"/>
        <dbReference type="Rhea" id="RHEA-COMP:10748"/>
        <dbReference type="ChEBI" id="CHEBI:83833"/>
        <dbReference type="ChEBI" id="CHEBI:83834"/>
        <dbReference type="EC" id="5.2.1.8"/>
    </reaction>
</comment>
<dbReference type="EC" id="5.2.1.8" evidence="3"/>
<dbReference type="SUPFAM" id="SSF54534">
    <property type="entry name" value="FKBP-like"/>
    <property type="match status" value="1"/>
</dbReference>
<evidence type="ECO:0000256" key="8">
    <source>
        <dbReference type="PROSITE-ProRule" id="PRU00278"/>
    </source>
</evidence>
<evidence type="ECO:0000256" key="5">
    <source>
        <dbReference type="ARBA" id="ARBA00023110"/>
    </source>
</evidence>
<keyword evidence="8 11" id="KW-0413">Isomerase</keyword>
<dbReference type="InterPro" id="IPR027304">
    <property type="entry name" value="Trigger_fact/SurA_dom_sf"/>
</dbReference>
<dbReference type="PANTHER" id="PTHR47245:SF2">
    <property type="entry name" value="PEPTIDYL-PROLYL CIS-TRANS ISOMERASE HP_0175-RELATED"/>
    <property type="match status" value="1"/>
</dbReference>
<sequence>MAKAMRFMAGMALSFALAAPALAQDPTADTVIATVNGTNITLGNMIVARESLPEQYKSLPPDVLFKGILDQLVQQTVLEQSVADKLTKKDTLQLENDRRSYLSNTALKPVVTAAVSDEALQKAYDEKFKDSKPGTEYHAAHILVDTEEKANELKAELAKGAVFADLAKANSTDTGSGAQGGDLGWFGLGAMVKPFEDAVVASKVGEVSGPIKSDFGWHLILVSETRVAAKPTLDELRDELAQGIEQKVVEEHIKALTEAAKIEKPGEGIDPKFLGDAALLDK</sequence>
<dbReference type="RefSeq" id="WP_284324480.1">
    <property type="nucleotide sequence ID" value="NZ_BSPP01000004.1"/>
</dbReference>
<dbReference type="Gene3D" id="3.10.50.40">
    <property type="match status" value="1"/>
</dbReference>
<comment type="caution">
    <text evidence="11">The sequence shown here is derived from an EMBL/GenBank/DDBJ whole genome shotgun (WGS) entry which is preliminary data.</text>
</comment>
<dbReference type="AlphaFoldDB" id="A0AA37TUV6"/>
<dbReference type="SUPFAM" id="SSF109998">
    <property type="entry name" value="Triger factor/SurA peptide-binding domain-like"/>
    <property type="match status" value="1"/>
</dbReference>
<feature type="domain" description="PpiC" evidence="10">
    <location>
        <begin position="134"/>
        <end position="224"/>
    </location>
</feature>
<evidence type="ECO:0000256" key="4">
    <source>
        <dbReference type="ARBA" id="ARBA00018370"/>
    </source>
</evidence>
<evidence type="ECO:0000256" key="3">
    <source>
        <dbReference type="ARBA" id="ARBA00013194"/>
    </source>
</evidence>
<evidence type="ECO:0000259" key="10">
    <source>
        <dbReference type="PROSITE" id="PS50198"/>
    </source>
</evidence>
<dbReference type="PANTHER" id="PTHR47245">
    <property type="entry name" value="PEPTIDYLPROLYL ISOMERASE"/>
    <property type="match status" value="1"/>
</dbReference>
<protein>
    <recommendedName>
        <fullName evidence="4">Parvulin-like PPIase</fullName>
        <ecNumber evidence="3">5.2.1.8</ecNumber>
    </recommendedName>
    <alternativeName>
        <fullName evidence="6">Peptidyl-prolyl cis-trans isomerase plp</fullName>
    </alternativeName>
    <alternativeName>
        <fullName evidence="7">Rotamase plp</fullName>
    </alternativeName>
</protein>
<keyword evidence="9" id="KW-0732">Signal</keyword>
<comment type="similarity">
    <text evidence="2">Belongs to the PpiC/parvulin rotamase family.</text>
</comment>
<dbReference type="InterPro" id="IPR046357">
    <property type="entry name" value="PPIase_dom_sf"/>
</dbReference>
<dbReference type="GO" id="GO:0003755">
    <property type="term" value="F:peptidyl-prolyl cis-trans isomerase activity"/>
    <property type="evidence" value="ECO:0007669"/>
    <property type="project" value="UniProtKB-KW"/>
</dbReference>
<dbReference type="InterPro" id="IPR000297">
    <property type="entry name" value="PPIase_PpiC"/>
</dbReference>
<keyword evidence="5 8" id="KW-0697">Rotamase</keyword>
<gene>
    <name evidence="11" type="primary">surA</name>
    <name evidence="11" type="ORF">GCM10010873_12540</name>
</gene>
<evidence type="ECO:0000256" key="7">
    <source>
        <dbReference type="ARBA" id="ARBA00031484"/>
    </source>
</evidence>
<organism evidence="11 12">
    <name type="scientific">Cypionkella aquatica</name>
    <dbReference type="NCBI Taxonomy" id="1756042"/>
    <lineage>
        <taxon>Bacteria</taxon>
        <taxon>Pseudomonadati</taxon>
        <taxon>Pseudomonadota</taxon>
        <taxon>Alphaproteobacteria</taxon>
        <taxon>Rhodobacterales</taxon>
        <taxon>Paracoccaceae</taxon>
        <taxon>Cypionkella</taxon>
    </lineage>
</organism>
<evidence type="ECO:0000256" key="9">
    <source>
        <dbReference type="SAM" id="SignalP"/>
    </source>
</evidence>
<dbReference type="PROSITE" id="PS50198">
    <property type="entry name" value="PPIC_PPIASE_2"/>
    <property type="match status" value="1"/>
</dbReference>
<proteinExistence type="inferred from homology"/>
<dbReference type="InterPro" id="IPR050245">
    <property type="entry name" value="PrsA_foldase"/>
</dbReference>
<feature type="chain" id="PRO_5041283861" description="Parvulin-like PPIase" evidence="9">
    <location>
        <begin position="24"/>
        <end position="282"/>
    </location>
</feature>
<evidence type="ECO:0000256" key="2">
    <source>
        <dbReference type="ARBA" id="ARBA00007656"/>
    </source>
</evidence>
<dbReference type="EMBL" id="BSPP01000004">
    <property type="protein sequence ID" value="GLS86280.1"/>
    <property type="molecule type" value="Genomic_DNA"/>
</dbReference>
<dbReference type="InterPro" id="IPR023058">
    <property type="entry name" value="PPIase_PpiC_CS"/>
</dbReference>
<dbReference type="PROSITE" id="PS01096">
    <property type="entry name" value="PPIC_PPIASE_1"/>
    <property type="match status" value="1"/>
</dbReference>
<evidence type="ECO:0000256" key="6">
    <source>
        <dbReference type="ARBA" id="ARBA00030642"/>
    </source>
</evidence>
<feature type="signal peptide" evidence="9">
    <location>
        <begin position="1"/>
        <end position="23"/>
    </location>
</feature>
<evidence type="ECO:0000313" key="11">
    <source>
        <dbReference type="EMBL" id="GLS86280.1"/>
    </source>
</evidence>